<dbReference type="RefSeq" id="WP_236986339.1">
    <property type="nucleotide sequence ID" value="NZ_AP023086.1"/>
</dbReference>
<keyword evidence="2" id="KW-1185">Reference proteome</keyword>
<protein>
    <submittedName>
        <fullName evidence="1">Uncharacterized protein</fullName>
    </submittedName>
</protein>
<evidence type="ECO:0000313" key="2">
    <source>
        <dbReference type="Proteomes" id="UP001320119"/>
    </source>
</evidence>
<evidence type="ECO:0000313" key="1">
    <source>
        <dbReference type="EMBL" id="BCD96857.1"/>
    </source>
</evidence>
<dbReference type="Proteomes" id="UP001320119">
    <property type="component" value="Chromosome"/>
</dbReference>
<organism evidence="1 2">
    <name type="scientific">Marinagarivorans cellulosilyticus</name>
    <dbReference type="NCBI Taxonomy" id="2721545"/>
    <lineage>
        <taxon>Bacteria</taxon>
        <taxon>Pseudomonadati</taxon>
        <taxon>Pseudomonadota</taxon>
        <taxon>Gammaproteobacteria</taxon>
        <taxon>Cellvibrionales</taxon>
        <taxon>Cellvibrionaceae</taxon>
        <taxon>Marinagarivorans</taxon>
    </lineage>
</organism>
<accession>A0AAN2BJE2</accession>
<dbReference type="KEGG" id="marq:MARGE09_P1057"/>
<proteinExistence type="predicted"/>
<reference evidence="1 2" key="1">
    <citation type="journal article" date="2022" name="IScience">
        <title>An ultrasensitive nanofiber-based assay for enzymatic hydrolysis and deep-sea microbial degradation of cellulose.</title>
        <authorList>
            <person name="Tsudome M."/>
            <person name="Tachioka M."/>
            <person name="Miyazaki M."/>
            <person name="Uchimura K."/>
            <person name="Tsuda M."/>
            <person name="Takaki Y."/>
            <person name="Deguchi S."/>
        </authorList>
    </citation>
    <scope>NUCLEOTIDE SEQUENCE [LARGE SCALE GENOMIC DNA]</scope>
    <source>
        <strain evidence="1 2">GE09</strain>
    </source>
</reference>
<dbReference type="AlphaFoldDB" id="A0AAN2BJE2"/>
<name>A0AAN2BJE2_9GAMM</name>
<dbReference type="EMBL" id="AP023086">
    <property type="protein sequence ID" value="BCD96857.1"/>
    <property type="molecule type" value="Genomic_DNA"/>
</dbReference>
<gene>
    <name evidence="1" type="ORF">MARGE09_P1057</name>
</gene>
<sequence>MGYGNVAIKLLTIYLFTSFLADAAFALNVNFLKDSILAEFSEEEAVEFKQFVANTLDDVKDLKPVVWKSSTSDMAGKLLIMSTYSSEGVSCRRSRFIIKNAQKKEPFQFEICKREGRWAIEATPIQSFTDEDWKIFEKSIEVSLNNGVNGEELSWSNPKTGN</sequence>